<dbReference type="RefSeq" id="WP_008739256.1">
    <property type="nucleotide sequence ID" value="NZ_CP004387.1"/>
</dbReference>
<feature type="domain" description="Ig-like SoxY" evidence="3">
    <location>
        <begin position="38"/>
        <end position="142"/>
    </location>
</feature>
<dbReference type="InterPro" id="IPR014880">
    <property type="entry name" value="SoxZ_dom"/>
</dbReference>
<reference evidence="4 5" key="1">
    <citation type="journal article" date="2012" name="J. Bacteriol.">
        <title>Genome sequence of an alkane-degrading bacterium, Alcanivorax pacificus type strain W11-5, isolated from deep sea sediment.</title>
        <authorList>
            <person name="Lai Q."/>
            <person name="Shao Z."/>
        </authorList>
    </citation>
    <scope>NUCLEOTIDE SEQUENCE [LARGE SCALE GENOMIC DNA]</scope>
    <source>
        <strain evidence="4 5">W11-5</strain>
    </source>
</reference>
<evidence type="ECO:0000259" key="2">
    <source>
        <dbReference type="Pfam" id="PF08770"/>
    </source>
</evidence>
<gene>
    <name evidence="4" type="ORF">S7S_07225</name>
</gene>
<dbReference type="STRING" id="391936.S7S_07225"/>
<feature type="domain" description="Sulphur oxidation protein SoxZ" evidence="2">
    <location>
        <begin position="168"/>
        <end position="248"/>
    </location>
</feature>
<dbReference type="Gene3D" id="2.60.40.2470">
    <property type="entry name" value="SoxY domain"/>
    <property type="match status" value="1"/>
</dbReference>
<evidence type="ECO:0000259" key="3">
    <source>
        <dbReference type="Pfam" id="PF13501"/>
    </source>
</evidence>
<dbReference type="InterPro" id="IPR013783">
    <property type="entry name" value="Ig-like_fold"/>
</dbReference>
<dbReference type="Proteomes" id="UP000006764">
    <property type="component" value="Chromosome"/>
</dbReference>
<dbReference type="InterPro" id="IPR032711">
    <property type="entry name" value="SoxY"/>
</dbReference>
<feature type="chain" id="PRO_5002097273" evidence="1">
    <location>
        <begin position="19"/>
        <end position="250"/>
    </location>
</feature>
<dbReference type="HOGENOM" id="CLU_092713_0_0_6"/>
<feature type="signal peptide" evidence="1">
    <location>
        <begin position="1"/>
        <end position="18"/>
    </location>
</feature>
<evidence type="ECO:0000256" key="1">
    <source>
        <dbReference type="SAM" id="SignalP"/>
    </source>
</evidence>
<dbReference type="NCBIfam" id="TIGR04557">
    <property type="entry name" value="fuse_rel_SoxYZ"/>
    <property type="match status" value="1"/>
</dbReference>
<dbReference type="InterPro" id="IPR014756">
    <property type="entry name" value="Ig_E-set"/>
</dbReference>
<protein>
    <submittedName>
        <fullName evidence="4">Sulfur oxidation protein SoxZ</fullName>
    </submittedName>
</protein>
<sequence length="250" mass="28026">MRALWCGLVLLWSLQGLANETTQADPLDSFMWQLYRERYLGDTPVRFDERVRISAPDFAEDSGQVPVDIDASAFNGRFDRMLLWVELNPIPLVFDYQPMTHGLGRVAVNLRLEQGSAVRAAVLSNGVWHVGSTFIDGAGGGCSTPGIASSGKDWSRDFGQVRARRFQAEAANRLRFRLMHPMESGLLPSESPFYIEEVSFTSADNTVARMTWHASISENPELTIDMRGSDTTRYHLRARDNNGNVLEQDI</sequence>
<dbReference type="Pfam" id="PF13501">
    <property type="entry name" value="SoxY"/>
    <property type="match status" value="1"/>
</dbReference>
<dbReference type="AlphaFoldDB" id="A0A0B4XL61"/>
<dbReference type="EMBL" id="CP004387">
    <property type="protein sequence ID" value="AJD47861.1"/>
    <property type="molecule type" value="Genomic_DNA"/>
</dbReference>
<proteinExistence type="predicted"/>
<organism evidence="4 5">
    <name type="scientific">Isoalcanivorax pacificus W11-5</name>
    <dbReference type="NCBI Taxonomy" id="391936"/>
    <lineage>
        <taxon>Bacteria</taxon>
        <taxon>Pseudomonadati</taxon>
        <taxon>Pseudomonadota</taxon>
        <taxon>Gammaproteobacteria</taxon>
        <taxon>Oceanospirillales</taxon>
        <taxon>Alcanivoracaceae</taxon>
        <taxon>Isoalcanivorax</taxon>
    </lineage>
</organism>
<evidence type="ECO:0000313" key="5">
    <source>
        <dbReference type="Proteomes" id="UP000006764"/>
    </source>
</evidence>
<evidence type="ECO:0000313" key="4">
    <source>
        <dbReference type="EMBL" id="AJD47861.1"/>
    </source>
</evidence>
<dbReference type="Pfam" id="PF08770">
    <property type="entry name" value="SoxZ"/>
    <property type="match status" value="1"/>
</dbReference>
<keyword evidence="5" id="KW-1185">Reference proteome</keyword>
<name>A0A0B4XL61_9GAMM</name>
<keyword evidence="1" id="KW-0732">Signal</keyword>
<dbReference type="Gene3D" id="2.60.40.10">
    <property type="entry name" value="Immunoglobulins"/>
    <property type="match status" value="1"/>
</dbReference>
<accession>A0A0B4XL61</accession>
<dbReference type="InterPro" id="IPR038162">
    <property type="entry name" value="SoxY_sf"/>
</dbReference>
<dbReference type="InterPro" id="IPR030831">
    <property type="entry name" value="Fuse-rel_SoxYZ"/>
</dbReference>
<dbReference type="KEGG" id="apac:S7S_07225"/>
<dbReference type="SUPFAM" id="SSF81296">
    <property type="entry name" value="E set domains"/>
    <property type="match status" value="1"/>
</dbReference>